<organism evidence="1 2">
    <name type="scientific">Oceanobacillus piezotolerans</name>
    <dbReference type="NCBI Taxonomy" id="2448030"/>
    <lineage>
        <taxon>Bacteria</taxon>
        <taxon>Bacillati</taxon>
        <taxon>Bacillota</taxon>
        <taxon>Bacilli</taxon>
        <taxon>Bacillales</taxon>
        <taxon>Bacillaceae</taxon>
        <taxon>Oceanobacillus</taxon>
    </lineage>
</organism>
<dbReference type="SUPFAM" id="SSF48371">
    <property type="entry name" value="ARM repeat"/>
    <property type="match status" value="1"/>
</dbReference>
<dbReference type="AlphaFoldDB" id="A0A498DE45"/>
<name>A0A498DE45_9BACI</name>
<dbReference type="Gene3D" id="3.10.450.50">
    <property type="match status" value="1"/>
</dbReference>
<dbReference type="InterPro" id="IPR016024">
    <property type="entry name" value="ARM-type_fold"/>
</dbReference>
<dbReference type="SUPFAM" id="SSF103642">
    <property type="entry name" value="Sec-C motif"/>
    <property type="match status" value="1"/>
</dbReference>
<evidence type="ECO:0008006" key="3">
    <source>
        <dbReference type="Google" id="ProtNLM"/>
    </source>
</evidence>
<sequence length="387" mass="44815">MYFLNKVEPYILSDDITIRDFALEAIENSFLATEDTFMLAFQALDKLPPNQMSNPIIPFTRNAPVTEKVLQEVIRRLEKKDLNFQWYLSILDFCPTALLVKYEKDLEKFVDQKLLKHRTRLHSLDTESLFMEAGEVMHIVVEKDFDIKAFQYGKRIFRELIARGEYDENRIYEIKSVIQNELEEDNFTIDGVYNVFLAGEQRVEQLVPMIAGLLVRMEEDILIEEVVDALIKIGSVSVLHELEKYIENEDTAFAAIEVIGNIKHPIAEEILLRYFDQATDITIKTVLAEALCLQLSSVAVPKIVELLETGYDEELLDLTECVYPVCIINDMDHPKLDEWRKELQQSEVYWEQFKKEHILKEAKEQGVGRNDPCICGSGRKFKKCCGA</sequence>
<keyword evidence="2" id="KW-1185">Reference proteome</keyword>
<reference evidence="1 2" key="1">
    <citation type="submission" date="2018-10" db="EMBL/GenBank/DDBJ databases">
        <title>Oceanobacillus sp. YLB-02 draft genome.</title>
        <authorList>
            <person name="Yu L."/>
        </authorList>
    </citation>
    <scope>NUCLEOTIDE SEQUENCE [LARGE SCALE GENOMIC DNA]</scope>
    <source>
        <strain evidence="1 2">YLB-02</strain>
    </source>
</reference>
<accession>A0A498DE45</accession>
<gene>
    <name evidence="1" type="ORF">D8M04_07015</name>
</gene>
<dbReference type="EMBL" id="RCHR01000002">
    <property type="protein sequence ID" value="RLL46940.1"/>
    <property type="molecule type" value="Genomic_DNA"/>
</dbReference>
<proteinExistence type="predicted"/>
<evidence type="ECO:0000313" key="1">
    <source>
        <dbReference type="EMBL" id="RLL46940.1"/>
    </source>
</evidence>
<dbReference type="RefSeq" id="WP_121522191.1">
    <property type="nucleotide sequence ID" value="NZ_RCHR01000002.1"/>
</dbReference>
<dbReference type="OrthoDB" id="2543069at2"/>
<protein>
    <recommendedName>
        <fullName evidence="3">Zinc chelation protein SecC</fullName>
    </recommendedName>
</protein>
<evidence type="ECO:0000313" key="2">
    <source>
        <dbReference type="Proteomes" id="UP000270219"/>
    </source>
</evidence>
<dbReference type="Proteomes" id="UP000270219">
    <property type="component" value="Unassembled WGS sequence"/>
</dbReference>
<dbReference type="InterPro" id="IPR004027">
    <property type="entry name" value="SEC_C_motif"/>
</dbReference>
<dbReference type="Pfam" id="PF02810">
    <property type="entry name" value="SEC-C"/>
    <property type="match status" value="1"/>
</dbReference>
<comment type="caution">
    <text evidence="1">The sequence shown here is derived from an EMBL/GenBank/DDBJ whole genome shotgun (WGS) entry which is preliminary data.</text>
</comment>